<dbReference type="EMBL" id="LGRX02007196">
    <property type="protein sequence ID" value="KAK3275488.1"/>
    <property type="molecule type" value="Genomic_DNA"/>
</dbReference>
<evidence type="ECO:0000313" key="2">
    <source>
        <dbReference type="Proteomes" id="UP001190700"/>
    </source>
</evidence>
<evidence type="ECO:0000313" key="1">
    <source>
        <dbReference type="EMBL" id="KAK3275488.1"/>
    </source>
</evidence>
<organism evidence="1 2">
    <name type="scientific">Cymbomonas tetramitiformis</name>
    <dbReference type="NCBI Taxonomy" id="36881"/>
    <lineage>
        <taxon>Eukaryota</taxon>
        <taxon>Viridiplantae</taxon>
        <taxon>Chlorophyta</taxon>
        <taxon>Pyramimonadophyceae</taxon>
        <taxon>Pyramimonadales</taxon>
        <taxon>Pyramimonadaceae</taxon>
        <taxon>Cymbomonas</taxon>
    </lineage>
</organism>
<dbReference type="AlphaFoldDB" id="A0AAE0GCG3"/>
<sequence>GETLLQGISKDRGLLVMEGEVRLSDGSSVAAENAIICTESFCSTTQVVGRMEEWLLSWDVEFSDGVLGSCYVPAGIDVDSKHLKHSASGDVITKTDSILAYLDFDAVSAEAAAAAEAMRQEFLRQEEERLKLVHEVRALRQEIYPLEVRLGIRLHPNVSLLWRKAVIAIREIMAGKRIFALQKA</sequence>
<reference evidence="1 2" key="1">
    <citation type="journal article" date="2015" name="Genome Biol. Evol.">
        <title>Comparative Genomics of a Bacterivorous Green Alga Reveals Evolutionary Causalities and Consequences of Phago-Mixotrophic Mode of Nutrition.</title>
        <authorList>
            <person name="Burns J.A."/>
            <person name="Paasch A."/>
            <person name="Narechania A."/>
            <person name="Kim E."/>
        </authorList>
    </citation>
    <scope>NUCLEOTIDE SEQUENCE [LARGE SCALE GENOMIC DNA]</scope>
    <source>
        <strain evidence="1 2">PLY_AMNH</strain>
    </source>
</reference>
<protein>
    <submittedName>
        <fullName evidence="1">Uncharacterized protein</fullName>
    </submittedName>
</protein>
<comment type="caution">
    <text evidence="1">The sequence shown here is derived from an EMBL/GenBank/DDBJ whole genome shotgun (WGS) entry which is preliminary data.</text>
</comment>
<gene>
    <name evidence="1" type="ORF">CYMTET_16395</name>
</gene>
<dbReference type="Proteomes" id="UP001190700">
    <property type="component" value="Unassembled WGS sequence"/>
</dbReference>
<feature type="non-terminal residue" evidence="1">
    <location>
        <position position="1"/>
    </location>
</feature>
<accession>A0AAE0GCG3</accession>
<proteinExistence type="predicted"/>
<name>A0AAE0GCG3_9CHLO</name>
<keyword evidence="2" id="KW-1185">Reference proteome</keyword>